<accession>A0A1Z2XUR1</accession>
<reference evidence="3 5" key="3">
    <citation type="submission" date="2020-11" db="EMBL/GenBank/DDBJ databases">
        <title>Closed and high quality bacterial genomes of the OMM12 community.</title>
        <authorList>
            <person name="Marbouty M."/>
            <person name="Lamy-Besnier Q."/>
            <person name="Debarbieux L."/>
            <person name="Koszul R."/>
        </authorList>
    </citation>
    <scope>NUCLEOTIDE SEQUENCE [LARGE SCALE GENOMIC DNA]</scope>
    <source>
        <strain evidence="3 5">KB18</strain>
    </source>
</reference>
<dbReference type="RefSeq" id="WP_084384401.1">
    <property type="nucleotide sequence ID" value="NZ_CP021422.1"/>
</dbReference>
<dbReference type="SUPFAM" id="SSF143011">
    <property type="entry name" value="RelE-like"/>
    <property type="match status" value="1"/>
</dbReference>
<dbReference type="NCBIfam" id="TIGR02385">
    <property type="entry name" value="RelE_StbE"/>
    <property type="match status" value="1"/>
</dbReference>
<dbReference type="AlphaFoldDB" id="A0A1Z2XUR1"/>
<dbReference type="GO" id="GO:0004521">
    <property type="term" value="F:RNA endonuclease activity"/>
    <property type="evidence" value="ECO:0007669"/>
    <property type="project" value="TreeGrafter"/>
</dbReference>
<dbReference type="InterPro" id="IPR007712">
    <property type="entry name" value="RelE/ParE_toxin"/>
</dbReference>
<dbReference type="InterPro" id="IPR004386">
    <property type="entry name" value="Toxin_YafQ-like"/>
</dbReference>
<evidence type="ECO:0000313" key="3">
    <source>
        <dbReference type="EMBL" id="QQR31458.1"/>
    </source>
</evidence>
<keyword evidence="1" id="KW-1277">Toxin-antitoxin system</keyword>
<dbReference type="Proteomes" id="UP000596035">
    <property type="component" value="Chromosome"/>
</dbReference>
<sequence>MRKTKYLVKVTTQFRKDYRMAQKRNLNIRLLEEVVAILSMGKDLPEKNRDHSLSGNWAGYRGCHILPDWLLVLPPNKNIGNLIMLKESGDLIRRML</sequence>
<reference evidence="4" key="2">
    <citation type="submission" date="2017-05" db="EMBL/GenBank/DDBJ databases">
        <title>Improved OligoMM genomes.</title>
        <authorList>
            <person name="Garzetti D."/>
        </authorList>
    </citation>
    <scope>NUCLEOTIDE SEQUENCE [LARGE SCALE GENOMIC DNA]</scope>
    <source>
        <strain evidence="4">KB18</strain>
    </source>
</reference>
<dbReference type="Proteomes" id="UP000196710">
    <property type="component" value="Chromosome"/>
</dbReference>
<evidence type="ECO:0000313" key="5">
    <source>
        <dbReference type="Proteomes" id="UP000596035"/>
    </source>
</evidence>
<protein>
    <submittedName>
        <fullName evidence="3">Type II toxin-antitoxin system YafQ family toxin</fullName>
    </submittedName>
    <submittedName>
        <fullName evidence="2">Type II toxin-antitoxin system mRNA interferase toxin, RelE/StbE family</fullName>
    </submittedName>
</protein>
<dbReference type="KEGG" id="amur:ADH66_16850"/>
<organism evidence="3 5">
    <name type="scientific">Acutalibacter muris</name>
    <dbReference type="NCBI Taxonomy" id="1796620"/>
    <lineage>
        <taxon>Bacteria</taxon>
        <taxon>Bacillati</taxon>
        <taxon>Bacillota</taxon>
        <taxon>Clostridia</taxon>
        <taxon>Eubacteriales</taxon>
        <taxon>Acutalibacteraceae</taxon>
        <taxon>Acutalibacter</taxon>
    </lineage>
</organism>
<dbReference type="Gene3D" id="3.30.2310.20">
    <property type="entry name" value="RelE-like"/>
    <property type="match status" value="1"/>
</dbReference>
<dbReference type="EMBL" id="CP065321">
    <property type="protein sequence ID" value="QQR31458.1"/>
    <property type="molecule type" value="Genomic_DNA"/>
</dbReference>
<dbReference type="EMBL" id="CP021422">
    <property type="protein sequence ID" value="ASB42183.1"/>
    <property type="molecule type" value="Genomic_DNA"/>
</dbReference>
<dbReference type="InterPro" id="IPR035093">
    <property type="entry name" value="RelE/ParE_toxin_dom_sf"/>
</dbReference>
<dbReference type="GO" id="GO:0006415">
    <property type="term" value="P:translational termination"/>
    <property type="evidence" value="ECO:0007669"/>
    <property type="project" value="TreeGrafter"/>
</dbReference>
<dbReference type="PANTHER" id="PTHR40588:SF1">
    <property type="entry name" value="MRNA INTERFERASE TOXIN YAFQ"/>
    <property type="match status" value="1"/>
</dbReference>
<dbReference type="Pfam" id="PF15738">
    <property type="entry name" value="YafQ_toxin"/>
    <property type="match status" value="1"/>
</dbReference>
<keyword evidence="4" id="KW-1185">Reference proteome</keyword>
<evidence type="ECO:0000313" key="2">
    <source>
        <dbReference type="EMBL" id="ASB42183.1"/>
    </source>
</evidence>
<proteinExistence type="predicted"/>
<evidence type="ECO:0000313" key="4">
    <source>
        <dbReference type="Proteomes" id="UP000196710"/>
    </source>
</evidence>
<dbReference type="GO" id="GO:0006402">
    <property type="term" value="P:mRNA catabolic process"/>
    <property type="evidence" value="ECO:0007669"/>
    <property type="project" value="TreeGrafter"/>
</dbReference>
<reference evidence="2" key="1">
    <citation type="journal article" date="2017" name="Genome Announc.">
        <title>High-Quality Whole-Genome Sequences of the Oligo-Mouse-Microbiota Bacterial Community.</title>
        <authorList>
            <person name="Garzetti D."/>
            <person name="Brugiroux S."/>
            <person name="Bunk B."/>
            <person name="Pukall R."/>
            <person name="McCoy K.D."/>
            <person name="Macpherson A.J."/>
            <person name="Stecher B."/>
        </authorList>
    </citation>
    <scope>NUCLEOTIDE SEQUENCE</scope>
    <source>
        <strain evidence="2">KB18</strain>
    </source>
</reference>
<gene>
    <name evidence="2" type="ORF">ADH66_16850</name>
    <name evidence="3" type="ORF">I5Q82_07250</name>
</gene>
<dbReference type="PANTHER" id="PTHR40588">
    <property type="entry name" value="MRNA INTERFERASE TOXIN YAFQ"/>
    <property type="match status" value="1"/>
</dbReference>
<name>A0A1Z2XUR1_9FIRM</name>
<evidence type="ECO:0000256" key="1">
    <source>
        <dbReference type="ARBA" id="ARBA00022649"/>
    </source>
</evidence>